<reference evidence="2 3" key="1">
    <citation type="journal article" date="2018" name="Mol. Ecol.">
        <title>The obligate alkalophilic soda-lake fungus Sodiomyces alkalinus has shifted to a protein diet.</title>
        <authorList>
            <person name="Grum-Grzhimaylo A.A."/>
            <person name="Falkoski D.L."/>
            <person name="van den Heuvel J."/>
            <person name="Valero-Jimenez C.A."/>
            <person name="Min B."/>
            <person name="Choi I.G."/>
            <person name="Lipzen A."/>
            <person name="Daum C.G."/>
            <person name="Aanen D.K."/>
            <person name="Tsang A."/>
            <person name="Henrissat B."/>
            <person name="Bilanenko E.N."/>
            <person name="de Vries R.P."/>
            <person name="van Kan J.A.L."/>
            <person name="Grigoriev I.V."/>
            <person name="Debets A.J.M."/>
        </authorList>
    </citation>
    <scope>NUCLEOTIDE SEQUENCE [LARGE SCALE GENOMIC DNA]</scope>
    <source>
        <strain evidence="2 3">F11</strain>
    </source>
</reference>
<sequence length="107" mass="11788">MSASFHSLWTRIHGSFRSSHKWARRAGLGTLKTHEHVLHEGQRLGVASCHFPTPNPTRSSETIPGTTTTQTSRGPGRSRLSLYSPTFSHLSTAERLLSLSLRPPSSL</sequence>
<organism evidence="2 3">
    <name type="scientific">Sodiomyces alkalinus (strain CBS 110278 / VKM F-3762 / F11)</name>
    <name type="common">Alkaliphilic filamentous fungus</name>
    <dbReference type="NCBI Taxonomy" id="1314773"/>
    <lineage>
        <taxon>Eukaryota</taxon>
        <taxon>Fungi</taxon>
        <taxon>Dikarya</taxon>
        <taxon>Ascomycota</taxon>
        <taxon>Pezizomycotina</taxon>
        <taxon>Sordariomycetes</taxon>
        <taxon>Hypocreomycetidae</taxon>
        <taxon>Glomerellales</taxon>
        <taxon>Plectosphaerellaceae</taxon>
        <taxon>Sodiomyces</taxon>
    </lineage>
</organism>
<name>A0A3N2Q6Y1_SODAK</name>
<feature type="non-terminal residue" evidence="2">
    <location>
        <position position="107"/>
    </location>
</feature>
<feature type="compositionally biased region" description="Polar residues" evidence="1">
    <location>
        <begin position="56"/>
        <end position="73"/>
    </location>
</feature>
<keyword evidence="3" id="KW-1185">Reference proteome</keyword>
<evidence type="ECO:0000313" key="2">
    <source>
        <dbReference type="EMBL" id="ROT42510.1"/>
    </source>
</evidence>
<feature type="region of interest" description="Disordered" evidence="1">
    <location>
        <begin position="50"/>
        <end position="83"/>
    </location>
</feature>
<evidence type="ECO:0000313" key="3">
    <source>
        <dbReference type="Proteomes" id="UP000272025"/>
    </source>
</evidence>
<evidence type="ECO:0000256" key="1">
    <source>
        <dbReference type="SAM" id="MobiDB-lite"/>
    </source>
</evidence>
<dbReference type="Proteomes" id="UP000272025">
    <property type="component" value="Unassembled WGS sequence"/>
</dbReference>
<dbReference type="GeneID" id="39583182"/>
<dbReference type="EMBL" id="ML119051">
    <property type="protein sequence ID" value="ROT42510.1"/>
    <property type="molecule type" value="Genomic_DNA"/>
</dbReference>
<protein>
    <submittedName>
        <fullName evidence="2">Uncharacterized protein</fullName>
    </submittedName>
</protein>
<dbReference type="RefSeq" id="XP_028470316.1">
    <property type="nucleotide sequence ID" value="XM_028614704.1"/>
</dbReference>
<gene>
    <name evidence="2" type="ORF">SODALDRAFT_374833</name>
</gene>
<dbReference type="AlphaFoldDB" id="A0A3N2Q6Y1"/>
<proteinExistence type="predicted"/>
<accession>A0A3N2Q6Y1</accession>